<reference evidence="2 3" key="1">
    <citation type="submission" date="2017-07" db="EMBL/GenBank/DDBJ databases">
        <authorList>
            <person name="Sun Z.S."/>
            <person name="Albrecht U."/>
            <person name="Echele G."/>
            <person name="Lee C.C."/>
        </authorList>
    </citation>
    <scope>NUCLEOTIDE SEQUENCE [LARGE SCALE GENOMIC DNA]</scope>
    <source>
        <strain evidence="2 3">CGMCC 1.12672</strain>
    </source>
</reference>
<dbReference type="OrthoDB" id="7847955at2"/>
<dbReference type="GO" id="GO:0016757">
    <property type="term" value="F:glycosyltransferase activity"/>
    <property type="evidence" value="ECO:0007669"/>
    <property type="project" value="TreeGrafter"/>
</dbReference>
<keyword evidence="3" id="KW-1185">Reference proteome</keyword>
<keyword evidence="2" id="KW-0808">Transferase</keyword>
<organism evidence="2 3">
    <name type="scientific">Sphingomonas guangdongensis</name>
    <dbReference type="NCBI Taxonomy" id="1141890"/>
    <lineage>
        <taxon>Bacteria</taxon>
        <taxon>Pseudomonadati</taxon>
        <taxon>Pseudomonadota</taxon>
        <taxon>Alphaproteobacteria</taxon>
        <taxon>Sphingomonadales</taxon>
        <taxon>Sphingomonadaceae</taxon>
        <taxon>Sphingomonas</taxon>
    </lineage>
</organism>
<dbReference type="Pfam" id="PF13692">
    <property type="entry name" value="Glyco_trans_1_4"/>
    <property type="match status" value="1"/>
</dbReference>
<proteinExistence type="predicted"/>
<dbReference type="Gene3D" id="3.40.50.2000">
    <property type="entry name" value="Glycogen Phosphorylase B"/>
    <property type="match status" value="2"/>
</dbReference>
<dbReference type="SUPFAM" id="SSF53756">
    <property type="entry name" value="UDP-Glycosyltransferase/glycogen phosphorylase"/>
    <property type="match status" value="1"/>
</dbReference>
<sequence length="365" mass="37613">MRLLLTADSVGGVWQYALDLAQALGAHGVATTLAHMGPAPSAHQRSDAGAAGVTLVETGLPLDWLVDTPGPVLAAGTTIAALAAESGADLLQVNMPSLAAAAGADVPVIAAAHGCVTSWWAAAYPGEQLPASFDWHRRLTGEGLRAADLVVAPTAAYARIVARHYGLPRVPAVVHNGRRALVASPAARTSDRAFTAGRLWDRVKRTDLLDAVAALLPVPFLAAGPVSGPHGETVAPAHLQLLGVIDEANLAAELAARPIFVSAAVFEPFGLAVLEAAAAGCPLVLADQPGFRELWEGAAVFVGADDANGYARAVTMLLDDAGLRDRLGDAARAHARRYTAAAMAEGMMALYRRALTERQPAGRAA</sequence>
<protein>
    <submittedName>
        <fullName evidence="2">Glycosyltransferase involved in cell wall bisynthesis</fullName>
    </submittedName>
</protein>
<feature type="domain" description="Glycosyltransferase subfamily 4-like N-terminal" evidence="1">
    <location>
        <begin position="10"/>
        <end position="177"/>
    </location>
</feature>
<evidence type="ECO:0000313" key="3">
    <source>
        <dbReference type="Proteomes" id="UP000219494"/>
    </source>
</evidence>
<dbReference type="PANTHER" id="PTHR45947:SF3">
    <property type="entry name" value="SULFOQUINOVOSYL TRANSFERASE SQD2"/>
    <property type="match status" value="1"/>
</dbReference>
<dbReference type="EMBL" id="OBMI01000001">
    <property type="protein sequence ID" value="SOB79952.1"/>
    <property type="molecule type" value="Genomic_DNA"/>
</dbReference>
<dbReference type="InterPro" id="IPR028098">
    <property type="entry name" value="Glyco_trans_4-like_N"/>
</dbReference>
<dbReference type="PANTHER" id="PTHR45947">
    <property type="entry name" value="SULFOQUINOVOSYL TRANSFERASE SQD2"/>
    <property type="match status" value="1"/>
</dbReference>
<name>A0A285QIQ2_9SPHN</name>
<evidence type="ECO:0000259" key="1">
    <source>
        <dbReference type="Pfam" id="PF13439"/>
    </source>
</evidence>
<gene>
    <name evidence="2" type="ORF">SAMN06297144_0815</name>
</gene>
<accession>A0A285QIQ2</accession>
<dbReference type="AlphaFoldDB" id="A0A285QIQ2"/>
<dbReference type="Proteomes" id="UP000219494">
    <property type="component" value="Unassembled WGS sequence"/>
</dbReference>
<dbReference type="CDD" id="cd03801">
    <property type="entry name" value="GT4_PimA-like"/>
    <property type="match status" value="1"/>
</dbReference>
<evidence type="ECO:0000313" key="2">
    <source>
        <dbReference type="EMBL" id="SOB79952.1"/>
    </source>
</evidence>
<dbReference type="InterPro" id="IPR050194">
    <property type="entry name" value="Glycosyltransferase_grp1"/>
</dbReference>
<dbReference type="Pfam" id="PF13439">
    <property type="entry name" value="Glyco_transf_4"/>
    <property type="match status" value="1"/>
</dbReference>